<feature type="transmembrane region" description="Helical" evidence="7">
    <location>
        <begin position="242"/>
        <end position="265"/>
    </location>
</feature>
<feature type="transmembrane region" description="Helical" evidence="7">
    <location>
        <begin position="181"/>
        <end position="202"/>
    </location>
</feature>
<evidence type="ECO:0000256" key="7">
    <source>
        <dbReference type="SAM" id="Phobius"/>
    </source>
</evidence>
<gene>
    <name evidence="9" type="ORF">P170DRAFT_509089</name>
</gene>
<protein>
    <submittedName>
        <fullName evidence="9">MFS general substrate transporter</fullName>
    </submittedName>
</protein>
<evidence type="ECO:0000256" key="3">
    <source>
        <dbReference type="ARBA" id="ARBA00022692"/>
    </source>
</evidence>
<comment type="caution">
    <text evidence="9">The sequence shown here is derived from an EMBL/GenBank/DDBJ whole genome shotgun (WGS) entry which is preliminary data.</text>
</comment>
<name>A0A2I2GDU4_9EURO</name>
<feature type="transmembrane region" description="Helical" evidence="7">
    <location>
        <begin position="214"/>
        <end position="236"/>
    </location>
</feature>
<dbReference type="FunFam" id="1.20.1250.20:FF:000082">
    <property type="entry name" value="MFS multidrug transporter, putative"/>
    <property type="match status" value="1"/>
</dbReference>
<dbReference type="Pfam" id="PF07690">
    <property type="entry name" value="MFS_1"/>
    <property type="match status" value="1"/>
</dbReference>
<dbReference type="GeneID" id="36562349"/>
<dbReference type="GO" id="GO:0022857">
    <property type="term" value="F:transmembrane transporter activity"/>
    <property type="evidence" value="ECO:0007669"/>
    <property type="project" value="InterPro"/>
</dbReference>
<feature type="transmembrane region" description="Helical" evidence="7">
    <location>
        <begin position="319"/>
        <end position="338"/>
    </location>
</feature>
<dbReference type="VEuPathDB" id="FungiDB:P170DRAFT_509089"/>
<keyword evidence="4 7" id="KW-1133">Transmembrane helix</keyword>
<feature type="transmembrane region" description="Helical" evidence="7">
    <location>
        <begin position="426"/>
        <end position="449"/>
    </location>
</feature>
<organism evidence="9 10">
    <name type="scientific">Aspergillus steynii IBT 23096</name>
    <dbReference type="NCBI Taxonomy" id="1392250"/>
    <lineage>
        <taxon>Eukaryota</taxon>
        <taxon>Fungi</taxon>
        <taxon>Dikarya</taxon>
        <taxon>Ascomycota</taxon>
        <taxon>Pezizomycotina</taxon>
        <taxon>Eurotiomycetes</taxon>
        <taxon>Eurotiomycetidae</taxon>
        <taxon>Eurotiales</taxon>
        <taxon>Aspergillaceae</taxon>
        <taxon>Aspergillus</taxon>
        <taxon>Aspergillus subgen. Circumdati</taxon>
    </lineage>
</organism>
<dbReference type="InterPro" id="IPR020846">
    <property type="entry name" value="MFS_dom"/>
</dbReference>
<evidence type="ECO:0000256" key="5">
    <source>
        <dbReference type="ARBA" id="ARBA00023136"/>
    </source>
</evidence>
<keyword evidence="3 7" id="KW-0812">Transmembrane</keyword>
<keyword evidence="10" id="KW-1185">Reference proteome</keyword>
<feature type="transmembrane region" description="Helical" evidence="7">
    <location>
        <begin position="494"/>
        <end position="515"/>
    </location>
</feature>
<comment type="similarity">
    <text evidence="2">Belongs to the major facilitator superfamily.</text>
</comment>
<feature type="compositionally biased region" description="Acidic residues" evidence="6">
    <location>
        <begin position="532"/>
        <end position="542"/>
    </location>
</feature>
<feature type="transmembrane region" description="Helical" evidence="7">
    <location>
        <begin position="81"/>
        <end position="102"/>
    </location>
</feature>
<dbReference type="PANTHER" id="PTHR23502:SF61">
    <property type="entry name" value="MULTIDRUG TRANSPORTER, PUTATIVE (AFU_ORTHOLOGUE AFUA_3G02780)-RELATED"/>
    <property type="match status" value="1"/>
</dbReference>
<feature type="transmembrane region" description="Helical" evidence="7">
    <location>
        <begin position="401"/>
        <end position="420"/>
    </location>
</feature>
<evidence type="ECO:0000259" key="8">
    <source>
        <dbReference type="PROSITE" id="PS50850"/>
    </source>
</evidence>
<proteinExistence type="inferred from homology"/>
<dbReference type="Proteomes" id="UP000234275">
    <property type="component" value="Unassembled WGS sequence"/>
</dbReference>
<evidence type="ECO:0000313" key="10">
    <source>
        <dbReference type="Proteomes" id="UP000234275"/>
    </source>
</evidence>
<feature type="transmembrane region" description="Helical" evidence="7">
    <location>
        <begin position="358"/>
        <end position="380"/>
    </location>
</feature>
<dbReference type="PROSITE" id="PS50850">
    <property type="entry name" value="MFS"/>
    <property type="match status" value="1"/>
</dbReference>
<dbReference type="Gene3D" id="1.20.1250.20">
    <property type="entry name" value="MFS general substrate transporter like domains"/>
    <property type="match status" value="1"/>
</dbReference>
<dbReference type="AlphaFoldDB" id="A0A2I2GDU4"/>
<dbReference type="SUPFAM" id="SSF103473">
    <property type="entry name" value="MFS general substrate transporter"/>
    <property type="match status" value="1"/>
</dbReference>
<dbReference type="EMBL" id="MSFO01000003">
    <property type="protein sequence ID" value="PLB51043.1"/>
    <property type="molecule type" value="Genomic_DNA"/>
</dbReference>
<feature type="transmembrane region" description="Helical" evidence="7">
    <location>
        <begin position="150"/>
        <end position="169"/>
    </location>
</feature>
<feature type="domain" description="Major facilitator superfamily (MFS) profile" evidence="8">
    <location>
        <begin position="83"/>
        <end position="521"/>
    </location>
</feature>
<evidence type="ECO:0000256" key="4">
    <source>
        <dbReference type="ARBA" id="ARBA00022989"/>
    </source>
</evidence>
<feature type="region of interest" description="Disordered" evidence="6">
    <location>
        <begin position="530"/>
        <end position="557"/>
    </location>
</feature>
<dbReference type="STRING" id="1392250.A0A2I2GDU4"/>
<evidence type="ECO:0000313" key="9">
    <source>
        <dbReference type="EMBL" id="PLB51043.1"/>
    </source>
</evidence>
<evidence type="ECO:0000256" key="6">
    <source>
        <dbReference type="SAM" id="MobiDB-lite"/>
    </source>
</evidence>
<sequence>MSSADPQHRPSQATLRRASTAHTNDFDDTFLGRVRSFFHRDRHVGVVSHHALRDKEDIEIHTWNGKDDPDNPFNWSNSYKWTLTITVCIISVLTGLPAGSYGAGNNYMEEKFHVQNTPFPNLAWATTSWNMGAAFWPLIFVPLTESSGRMPGYFVAYFLLIVSLFPSAFAQNFATLVVTRFFGGGASSVSINIVGGSISDVWRGDKARSVPMSLFGLTSVVGIALGPFIGSAIQAIHKNDPWRWIFYVQIIYNAGLLPIFWLLLYETRADVILSRRAKKIRKETGRPVYAEAEISQTSVWKLLQVSFERPTRMLLTEPVVAFFTLWISFAWGILFLFFSSVVQTFSTNYGMNTLQTGLIQLAISVGALIGTIVNPLQDMIYLRSASRNKEAPGRPVPEARLYTSIPGSLLFAGGLFWYGWSSFPHVHWIVPTCGIAATGLGIYSIYMAVINYLTDAYEKYAASALSAASLGRNSFGAFLPLASYELFDRLGYGWAGSLLGFIGVALSVVPLVLVWKGPEIRRRSPFMSESTFVEDEDDDVGKEEEVAAEGNGTARRE</sequence>
<reference evidence="9 10" key="1">
    <citation type="submission" date="2016-12" db="EMBL/GenBank/DDBJ databases">
        <title>The genomes of Aspergillus section Nigri reveals drivers in fungal speciation.</title>
        <authorList>
            <consortium name="DOE Joint Genome Institute"/>
            <person name="Vesth T.C."/>
            <person name="Nybo J."/>
            <person name="Theobald S."/>
            <person name="Brandl J."/>
            <person name="Frisvad J.C."/>
            <person name="Nielsen K.F."/>
            <person name="Lyhne E.K."/>
            <person name="Kogle M.E."/>
            <person name="Kuo A."/>
            <person name="Riley R."/>
            <person name="Clum A."/>
            <person name="Nolan M."/>
            <person name="Lipzen A."/>
            <person name="Salamov A."/>
            <person name="Henrissat B."/>
            <person name="Wiebenga A."/>
            <person name="De Vries R.P."/>
            <person name="Grigoriev I.V."/>
            <person name="Mortensen U.H."/>
            <person name="Andersen M.R."/>
            <person name="Baker S.E."/>
        </authorList>
    </citation>
    <scope>NUCLEOTIDE SEQUENCE [LARGE SCALE GENOMIC DNA]</scope>
    <source>
        <strain evidence="9 10">IBT 23096</strain>
    </source>
</reference>
<feature type="transmembrane region" description="Helical" evidence="7">
    <location>
        <begin position="122"/>
        <end position="143"/>
    </location>
</feature>
<evidence type="ECO:0000256" key="2">
    <source>
        <dbReference type="ARBA" id="ARBA00008335"/>
    </source>
</evidence>
<keyword evidence="5 7" id="KW-0472">Membrane</keyword>
<dbReference type="RefSeq" id="XP_024706345.1">
    <property type="nucleotide sequence ID" value="XM_024854643.1"/>
</dbReference>
<comment type="subcellular location">
    <subcellularLocation>
        <location evidence="1">Cell membrane</location>
        <topology evidence="1">Multi-pass membrane protein</topology>
    </subcellularLocation>
</comment>
<dbReference type="GO" id="GO:0005886">
    <property type="term" value="C:plasma membrane"/>
    <property type="evidence" value="ECO:0007669"/>
    <property type="project" value="UniProtKB-SubCell"/>
</dbReference>
<accession>A0A2I2GDU4</accession>
<dbReference type="OrthoDB" id="4426556at2759"/>
<dbReference type="InterPro" id="IPR036259">
    <property type="entry name" value="MFS_trans_sf"/>
</dbReference>
<dbReference type="PANTHER" id="PTHR23502">
    <property type="entry name" value="MAJOR FACILITATOR SUPERFAMILY"/>
    <property type="match status" value="1"/>
</dbReference>
<dbReference type="InterPro" id="IPR011701">
    <property type="entry name" value="MFS"/>
</dbReference>
<evidence type="ECO:0000256" key="1">
    <source>
        <dbReference type="ARBA" id="ARBA00004651"/>
    </source>
</evidence>